<organism evidence="1 2">
    <name type="scientific">Brevundimonas vesicularis</name>
    <name type="common">Pseudomonas vesicularis</name>
    <dbReference type="NCBI Taxonomy" id="41276"/>
    <lineage>
        <taxon>Bacteria</taxon>
        <taxon>Pseudomonadati</taxon>
        <taxon>Pseudomonadota</taxon>
        <taxon>Alphaproteobacteria</taxon>
        <taxon>Caulobacterales</taxon>
        <taxon>Caulobacteraceae</taxon>
        <taxon>Brevundimonas</taxon>
    </lineage>
</organism>
<evidence type="ECO:0000313" key="2">
    <source>
        <dbReference type="Proteomes" id="UP000556201"/>
    </source>
</evidence>
<dbReference type="EMBL" id="JACHLJ010000002">
    <property type="protein sequence ID" value="MBB5771686.1"/>
    <property type="molecule type" value="Genomic_DNA"/>
</dbReference>
<dbReference type="RefSeq" id="WP_184279184.1">
    <property type="nucleotide sequence ID" value="NZ_JACHLJ010000002.1"/>
</dbReference>
<dbReference type="AlphaFoldDB" id="A0A7W9L5T4"/>
<name>A0A7W9L5T4_BREVE</name>
<proteinExistence type="predicted"/>
<evidence type="ECO:0000313" key="1">
    <source>
        <dbReference type="EMBL" id="MBB5771686.1"/>
    </source>
</evidence>
<protein>
    <submittedName>
        <fullName evidence="1">Uncharacterized protein</fullName>
    </submittedName>
</protein>
<accession>A0A7W9L5T4</accession>
<gene>
    <name evidence="1" type="ORF">HNP47_001690</name>
</gene>
<sequence length="190" mass="20952">MRDLYGTLVCQPAGDRDGRPRVTNEGLSARYETRIRGPPDAGDAATDPVSGIKDHRRIEVRSIIDIHVWDCAGWTGMIFASVGPNISPLIGLHFRDKPAARRIFARWRERVGQSDLDNEIHLALIQALPDQPKSHYAALATFGMDNLSDGGRFLMVLARLTTMTPRRTKTSSGFPAIGGNRLFSDGRSLV</sequence>
<reference evidence="1 2" key="1">
    <citation type="submission" date="2020-08" db="EMBL/GenBank/DDBJ databases">
        <title>Functional genomics of gut bacteria from endangered species of beetles.</title>
        <authorList>
            <person name="Carlos-Shanley C."/>
        </authorList>
    </citation>
    <scope>NUCLEOTIDE SEQUENCE [LARGE SCALE GENOMIC DNA]</scope>
    <source>
        <strain evidence="1 2">S00192</strain>
    </source>
</reference>
<dbReference type="Proteomes" id="UP000556201">
    <property type="component" value="Unassembled WGS sequence"/>
</dbReference>
<comment type="caution">
    <text evidence="1">The sequence shown here is derived from an EMBL/GenBank/DDBJ whole genome shotgun (WGS) entry which is preliminary data.</text>
</comment>